<evidence type="ECO:0000256" key="1">
    <source>
        <dbReference type="ARBA" id="ARBA00022723"/>
    </source>
</evidence>
<dbReference type="RefSeq" id="WP_283174918.1">
    <property type="nucleotide sequence ID" value="NZ_JAPNOA010000056.1"/>
</dbReference>
<evidence type="ECO:0000313" key="4">
    <source>
        <dbReference type="Proteomes" id="UP001150830"/>
    </source>
</evidence>
<dbReference type="Gene3D" id="3.30.70.100">
    <property type="match status" value="1"/>
</dbReference>
<evidence type="ECO:0000259" key="2">
    <source>
        <dbReference type="PROSITE" id="PS50846"/>
    </source>
</evidence>
<dbReference type="SUPFAM" id="SSF55008">
    <property type="entry name" value="HMA, heavy metal-associated domain"/>
    <property type="match status" value="1"/>
</dbReference>
<dbReference type="EMBL" id="JAPNOA010000056">
    <property type="protein sequence ID" value="MCY0966719.1"/>
    <property type="molecule type" value="Genomic_DNA"/>
</dbReference>
<dbReference type="PROSITE" id="PS01047">
    <property type="entry name" value="HMA_1"/>
    <property type="match status" value="1"/>
</dbReference>
<dbReference type="InterPro" id="IPR017969">
    <property type="entry name" value="Heavy-metal-associated_CS"/>
</dbReference>
<name>A0A9X3EFT5_9GAMM</name>
<comment type="caution">
    <text evidence="3">The sequence shown here is derived from an EMBL/GenBank/DDBJ whole genome shotgun (WGS) entry which is preliminary data.</text>
</comment>
<keyword evidence="1" id="KW-0479">Metal-binding</keyword>
<accession>A0A9X3EFT5</accession>
<organism evidence="3 4">
    <name type="scientific">Parathalassolituus penaei</name>
    <dbReference type="NCBI Taxonomy" id="2997323"/>
    <lineage>
        <taxon>Bacteria</taxon>
        <taxon>Pseudomonadati</taxon>
        <taxon>Pseudomonadota</taxon>
        <taxon>Gammaproteobacteria</taxon>
        <taxon>Oceanospirillales</taxon>
        <taxon>Oceanospirillaceae</taxon>
        <taxon>Parathalassolituus</taxon>
    </lineage>
</organism>
<dbReference type="AlphaFoldDB" id="A0A9X3EFT5"/>
<dbReference type="CDD" id="cd00371">
    <property type="entry name" value="HMA"/>
    <property type="match status" value="1"/>
</dbReference>
<dbReference type="PROSITE" id="PS50846">
    <property type="entry name" value="HMA_2"/>
    <property type="match status" value="1"/>
</dbReference>
<protein>
    <submittedName>
        <fullName evidence="3">Heavy-metal-associated domain-containing protein</fullName>
    </submittedName>
</protein>
<keyword evidence="4" id="KW-1185">Reference proteome</keyword>
<gene>
    <name evidence="3" type="ORF">OUO13_16170</name>
</gene>
<evidence type="ECO:0000313" key="3">
    <source>
        <dbReference type="EMBL" id="MCY0966719.1"/>
    </source>
</evidence>
<feature type="domain" description="HMA" evidence="2">
    <location>
        <begin position="1"/>
        <end position="62"/>
    </location>
</feature>
<dbReference type="InterPro" id="IPR006121">
    <property type="entry name" value="HMA_dom"/>
</dbReference>
<dbReference type="Proteomes" id="UP001150830">
    <property type="component" value="Unassembled WGS sequence"/>
</dbReference>
<reference evidence="3" key="1">
    <citation type="submission" date="2022-11" db="EMBL/GenBank/DDBJ databases">
        <title>Parathalassolutuus dongxingensis gen. nov., sp. nov., a novel member of family Oceanospirillaceae isolated from a coastal shrimp pond in Guangxi, China.</title>
        <authorList>
            <person name="Chen H."/>
        </authorList>
    </citation>
    <scope>NUCLEOTIDE SEQUENCE</scope>
    <source>
        <strain evidence="3">G-43</strain>
    </source>
</reference>
<sequence length="66" mass="6861">MKLKVEDMTCGGCARAVTAAIREIDENAVVNIDVATRLVEVQSSASNDAVTQALNEAGFPPEVLAG</sequence>
<dbReference type="InterPro" id="IPR036163">
    <property type="entry name" value="HMA_dom_sf"/>
</dbReference>
<proteinExistence type="predicted"/>
<dbReference type="Pfam" id="PF00403">
    <property type="entry name" value="HMA"/>
    <property type="match status" value="1"/>
</dbReference>
<dbReference type="GO" id="GO:0046872">
    <property type="term" value="F:metal ion binding"/>
    <property type="evidence" value="ECO:0007669"/>
    <property type="project" value="UniProtKB-KW"/>
</dbReference>